<evidence type="ECO:0000313" key="1">
    <source>
        <dbReference type="EMBL" id="CCH48237.1"/>
    </source>
</evidence>
<gene>
    <name evidence="1" type="ordered locus">BN4_11000</name>
</gene>
<dbReference type="KEGG" id="dpi:BN4_11000"/>
<dbReference type="STRING" id="1322246.BN4_11000"/>
<reference evidence="1 2" key="1">
    <citation type="journal article" date="2013" name="PLoS ONE">
        <title>The first genomic and proteomic characterization of a deep-sea sulfate reducer: insights into the piezophilic lifestyle of Desulfovibrio piezophilus.</title>
        <authorList>
            <person name="Pradel N."/>
            <person name="Ji B."/>
            <person name="Gimenez G."/>
            <person name="Talla E."/>
            <person name="Lenoble P."/>
            <person name="Garel M."/>
            <person name="Tamburini C."/>
            <person name="Fourquet P."/>
            <person name="Lebrun R."/>
            <person name="Bertin P."/>
            <person name="Denis Y."/>
            <person name="Pophillat M."/>
            <person name="Barbe V."/>
            <person name="Ollivier B."/>
            <person name="Dolla A."/>
        </authorList>
    </citation>
    <scope>NUCLEOTIDE SEQUENCE [LARGE SCALE GENOMIC DNA]</scope>
    <source>
        <strain evidence="2">DSM 10523 / SB164P1</strain>
    </source>
</reference>
<name>M1WRD0_PSEP2</name>
<reference evidence="2" key="2">
    <citation type="journal article" date="2013" name="Stand. Genomic Sci.">
        <title>Complete genome sequence of Desulfocapsa sulfexigens, a marine deltaproteobacterium specialized in disproportionating inorganic sulfur compounds.</title>
        <authorList>
            <person name="Finster K.W."/>
            <person name="Kjeldsen K.U."/>
            <person name="Kube M."/>
            <person name="Reinhardt R."/>
            <person name="Mussmann M."/>
            <person name="Amann R."/>
            <person name="Schreiber L."/>
        </authorList>
    </citation>
    <scope>NUCLEOTIDE SEQUENCE [LARGE SCALE GENOMIC DNA]</scope>
    <source>
        <strain evidence="2">DSM 10523 / SB164P1</strain>
    </source>
</reference>
<keyword evidence="2" id="KW-1185">Reference proteome</keyword>
<organism evidence="1 2">
    <name type="scientific">Pseudodesulfovibrio piezophilus (strain DSM 21447 / JCM 15486 / C1TLV30)</name>
    <name type="common">Desulfovibrio piezophilus</name>
    <dbReference type="NCBI Taxonomy" id="1322246"/>
    <lineage>
        <taxon>Bacteria</taxon>
        <taxon>Pseudomonadati</taxon>
        <taxon>Thermodesulfobacteriota</taxon>
        <taxon>Desulfovibrionia</taxon>
        <taxon>Desulfovibrionales</taxon>
        <taxon>Desulfovibrionaceae</taxon>
    </lineage>
</organism>
<dbReference type="PATRIC" id="fig|879567.3.peg.1030"/>
<dbReference type="EMBL" id="FO203427">
    <property type="protein sequence ID" value="CCH48237.1"/>
    <property type="molecule type" value="Genomic_DNA"/>
</dbReference>
<sequence length="52" mass="6255">MNDYHDIFLLSASLIEYRRVGRTLLMMDSKFKERNREQAWSMKQPQGFLAEC</sequence>
<protein>
    <submittedName>
        <fullName evidence="1">Uncharacterized protein</fullName>
    </submittedName>
</protein>
<proteinExistence type="predicted"/>
<accession>M1WRD0</accession>
<dbReference type="Proteomes" id="UP000011724">
    <property type="component" value="Chromosome"/>
</dbReference>
<dbReference type="AlphaFoldDB" id="M1WRD0"/>
<dbReference type="HOGENOM" id="CLU_3079204_0_0_7"/>
<evidence type="ECO:0000313" key="2">
    <source>
        <dbReference type="Proteomes" id="UP000011724"/>
    </source>
</evidence>